<organism evidence="1 2">
    <name type="scientific">Pythium oligandrum</name>
    <name type="common">Mycoparasitic fungus</name>
    <dbReference type="NCBI Taxonomy" id="41045"/>
    <lineage>
        <taxon>Eukaryota</taxon>
        <taxon>Sar</taxon>
        <taxon>Stramenopiles</taxon>
        <taxon>Oomycota</taxon>
        <taxon>Peronosporomycetes</taxon>
        <taxon>Pythiales</taxon>
        <taxon>Pythiaceae</taxon>
        <taxon>Pythium</taxon>
    </lineage>
</organism>
<keyword evidence="2" id="KW-1185">Reference proteome</keyword>
<accession>A0A8K1FJR8</accession>
<evidence type="ECO:0000313" key="1">
    <source>
        <dbReference type="EMBL" id="TMW65221.1"/>
    </source>
</evidence>
<gene>
    <name evidence="1" type="ORF">Poli38472_009388</name>
</gene>
<dbReference type="OrthoDB" id="118200at2759"/>
<evidence type="ECO:0000313" key="2">
    <source>
        <dbReference type="Proteomes" id="UP000794436"/>
    </source>
</evidence>
<sequence>MLPSNRALSESSEVSVNSLTFNLTKAQEHFDEHKFADLGGTCTFYSEIGSSGCYKPRSCSDCLVRSECMINEFGVCVNREFGGYNESMDFRLAQKQGLVMPPTEPSIVNTAQSWHFLESAVDYCWEADPVCKQCREANF</sequence>
<comment type="caution">
    <text evidence="1">The sequence shown here is derived from an EMBL/GenBank/DDBJ whole genome shotgun (WGS) entry which is preliminary data.</text>
</comment>
<dbReference type="EMBL" id="SPLM01000038">
    <property type="protein sequence ID" value="TMW65221.1"/>
    <property type="molecule type" value="Genomic_DNA"/>
</dbReference>
<dbReference type="AlphaFoldDB" id="A0A8K1FJR8"/>
<name>A0A8K1FJR8_PYTOL</name>
<proteinExistence type="predicted"/>
<reference evidence="1" key="1">
    <citation type="submission" date="2019-03" db="EMBL/GenBank/DDBJ databases">
        <title>Long read genome sequence of the mycoparasitic Pythium oligandrum ATCC 38472 isolated from sugarbeet rhizosphere.</title>
        <authorList>
            <person name="Gaulin E."/>
        </authorList>
    </citation>
    <scope>NUCLEOTIDE SEQUENCE</scope>
    <source>
        <strain evidence="1">ATCC 38472_TT</strain>
    </source>
</reference>
<protein>
    <submittedName>
        <fullName evidence="1">Uncharacterized protein</fullName>
    </submittedName>
</protein>
<dbReference type="Proteomes" id="UP000794436">
    <property type="component" value="Unassembled WGS sequence"/>
</dbReference>